<evidence type="ECO:0000313" key="2">
    <source>
        <dbReference type="Proteomes" id="UP000324222"/>
    </source>
</evidence>
<dbReference type="EMBL" id="VSRR010053620">
    <property type="protein sequence ID" value="MPC80286.1"/>
    <property type="molecule type" value="Genomic_DNA"/>
</dbReference>
<proteinExistence type="predicted"/>
<protein>
    <submittedName>
        <fullName evidence="1">Uncharacterized protein</fullName>
    </submittedName>
</protein>
<dbReference type="AlphaFoldDB" id="A0A5B7IE92"/>
<gene>
    <name evidence="1" type="ORF">E2C01_074862</name>
</gene>
<reference evidence="1 2" key="1">
    <citation type="submission" date="2019-05" db="EMBL/GenBank/DDBJ databases">
        <title>Another draft genome of Portunus trituberculatus and its Hox gene families provides insights of decapod evolution.</title>
        <authorList>
            <person name="Jeong J.-H."/>
            <person name="Song I."/>
            <person name="Kim S."/>
            <person name="Choi T."/>
            <person name="Kim D."/>
            <person name="Ryu S."/>
            <person name="Kim W."/>
        </authorList>
    </citation>
    <scope>NUCLEOTIDE SEQUENCE [LARGE SCALE GENOMIC DNA]</scope>
    <source>
        <tissue evidence="1">Muscle</tissue>
    </source>
</reference>
<dbReference type="Proteomes" id="UP000324222">
    <property type="component" value="Unassembled WGS sequence"/>
</dbReference>
<keyword evidence="2" id="KW-1185">Reference proteome</keyword>
<name>A0A5B7IE92_PORTR</name>
<organism evidence="1 2">
    <name type="scientific">Portunus trituberculatus</name>
    <name type="common">Swimming crab</name>
    <name type="synonym">Neptunus trituberculatus</name>
    <dbReference type="NCBI Taxonomy" id="210409"/>
    <lineage>
        <taxon>Eukaryota</taxon>
        <taxon>Metazoa</taxon>
        <taxon>Ecdysozoa</taxon>
        <taxon>Arthropoda</taxon>
        <taxon>Crustacea</taxon>
        <taxon>Multicrustacea</taxon>
        <taxon>Malacostraca</taxon>
        <taxon>Eumalacostraca</taxon>
        <taxon>Eucarida</taxon>
        <taxon>Decapoda</taxon>
        <taxon>Pleocyemata</taxon>
        <taxon>Brachyura</taxon>
        <taxon>Eubrachyura</taxon>
        <taxon>Portunoidea</taxon>
        <taxon>Portunidae</taxon>
        <taxon>Portuninae</taxon>
        <taxon>Portunus</taxon>
    </lineage>
</organism>
<evidence type="ECO:0000313" key="1">
    <source>
        <dbReference type="EMBL" id="MPC80286.1"/>
    </source>
</evidence>
<comment type="caution">
    <text evidence="1">The sequence shown here is derived from an EMBL/GenBank/DDBJ whole genome shotgun (WGS) entry which is preliminary data.</text>
</comment>
<sequence>MASRPCPEGVVNIAHVSRATVPVLVCFWHRLKVVKAAEQKIDAECGVTKGVRCVRLCGRG</sequence>
<accession>A0A5B7IE92</accession>